<dbReference type="Pfam" id="PF13472">
    <property type="entry name" value="Lipase_GDSL_2"/>
    <property type="match status" value="1"/>
</dbReference>
<feature type="domain" description="SGNH hydrolase-type esterase" evidence="1">
    <location>
        <begin position="75"/>
        <end position="255"/>
    </location>
</feature>
<protein>
    <submittedName>
        <fullName evidence="2">SGNH/GDSL hydrolase family protein</fullName>
    </submittedName>
</protein>
<dbReference type="PANTHER" id="PTHR30383:SF5">
    <property type="entry name" value="SGNH HYDROLASE-TYPE ESTERASE DOMAIN-CONTAINING PROTEIN"/>
    <property type="match status" value="1"/>
</dbReference>
<dbReference type="CDD" id="cd01836">
    <property type="entry name" value="FeeA_FeeB_like"/>
    <property type="match status" value="1"/>
</dbReference>
<evidence type="ECO:0000259" key="1">
    <source>
        <dbReference type="Pfam" id="PF13472"/>
    </source>
</evidence>
<dbReference type="PANTHER" id="PTHR30383">
    <property type="entry name" value="THIOESTERASE 1/PROTEASE 1/LYSOPHOSPHOLIPASE L1"/>
    <property type="match status" value="1"/>
</dbReference>
<name>A0A9X1YM10_9BURK</name>
<dbReference type="InterPro" id="IPR013830">
    <property type="entry name" value="SGNH_hydro"/>
</dbReference>
<dbReference type="GO" id="GO:0004622">
    <property type="term" value="F:phosphatidylcholine lysophospholipase activity"/>
    <property type="evidence" value="ECO:0007669"/>
    <property type="project" value="TreeGrafter"/>
</dbReference>
<accession>A0A9X1YM10</accession>
<dbReference type="SUPFAM" id="SSF52266">
    <property type="entry name" value="SGNH hydrolase"/>
    <property type="match status" value="1"/>
</dbReference>
<dbReference type="AlphaFoldDB" id="A0A9X1YM10"/>
<dbReference type="Proteomes" id="UP001139353">
    <property type="component" value="Unassembled WGS sequence"/>
</dbReference>
<keyword evidence="3" id="KW-1185">Reference proteome</keyword>
<evidence type="ECO:0000313" key="2">
    <source>
        <dbReference type="EMBL" id="MCK9688242.1"/>
    </source>
</evidence>
<evidence type="ECO:0000313" key="3">
    <source>
        <dbReference type="Proteomes" id="UP001139353"/>
    </source>
</evidence>
<gene>
    <name evidence="2" type="ORF">LPC04_21255</name>
</gene>
<proteinExistence type="predicted"/>
<organism evidence="2 3">
    <name type="scientific">Scleromatobacter humisilvae</name>
    <dbReference type="NCBI Taxonomy" id="2897159"/>
    <lineage>
        <taxon>Bacteria</taxon>
        <taxon>Pseudomonadati</taxon>
        <taxon>Pseudomonadota</taxon>
        <taxon>Betaproteobacteria</taxon>
        <taxon>Burkholderiales</taxon>
        <taxon>Sphaerotilaceae</taxon>
        <taxon>Scleromatobacter</taxon>
    </lineage>
</organism>
<dbReference type="InterPro" id="IPR051532">
    <property type="entry name" value="Ester_Hydrolysis_Enzymes"/>
</dbReference>
<reference evidence="2" key="1">
    <citation type="submission" date="2021-11" db="EMBL/GenBank/DDBJ databases">
        <title>BS-T2-15 a new species belonging to the Comamonadaceae family isolated from the soil of a French oak forest.</title>
        <authorList>
            <person name="Mieszkin S."/>
            <person name="Alain K."/>
        </authorList>
    </citation>
    <scope>NUCLEOTIDE SEQUENCE</scope>
    <source>
        <strain evidence="2">BS-T2-15</strain>
    </source>
</reference>
<keyword evidence="2" id="KW-0378">Hydrolase</keyword>
<dbReference type="InterPro" id="IPR036514">
    <property type="entry name" value="SGNH_hydro_sf"/>
</dbReference>
<sequence length="266" mass="27736">MTSELTLEPEDDEVIAAPLAVPFRPATLAAKLALLPLLIAQGRSVRASALKLPEAAGERHGVAGAGQVALRVLIVGDSSAAGVGVGTQDEAFAGQLAQALAERTGAAVGWQLVATSGHTAGDAARALAGATLARADLLVTALGVNDVVGQTRPVRFLAALDEIHALAATRAQVTHTWHCGLPPMGRFPLLPQPLRWVLGRDAAHLDQALVRHLEGQAARLHLPLPEAPRTTGKDDLTAEGWMARDGFHPGLLGYRQWGRQVAEAIG</sequence>
<comment type="caution">
    <text evidence="2">The sequence shown here is derived from an EMBL/GenBank/DDBJ whole genome shotgun (WGS) entry which is preliminary data.</text>
</comment>
<dbReference type="Gene3D" id="3.40.50.1110">
    <property type="entry name" value="SGNH hydrolase"/>
    <property type="match status" value="1"/>
</dbReference>
<dbReference type="RefSeq" id="WP_275684280.1">
    <property type="nucleotide sequence ID" value="NZ_JAJLJH010000007.1"/>
</dbReference>
<dbReference type="EMBL" id="JAJLJH010000007">
    <property type="protein sequence ID" value="MCK9688242.1"/>
    <property type="molecule type" value="Genomic_DNA"/>
</dbReference>